<comment type="caution">
    <text evidence="1">The sequence shown here is derived from an EMBL/GenBank/DDBJ whole genome shotgun (WGS) entry which is preliminary data.</text>
</comment>
<evidence type="ECO:0008006" key="3">
    <source>
        <dbReference type="Google" id="ProtNLM"/>
    </source>
</evidence>
<dbReference type="SUPFAM" id="SSF56436">
    <property type="entry name" value="C-type lectin-like"/>
    <property type="match status" value="1"/>
</dbReference>
<dbReference type="InterPro" id="IPR016187">
    <property type="entry name" value="CTDL_fold"/>
</dbReference>
<protein>
    <recommendedName>
        <fullName evidence="3">C-type lectin domain-containing protein</fullName>
    </recommendedName>
</protein>
<name>A0A3S1HU53_ELYCH</name>
<organism evidence="1 2">
    <name type="scientific">Elysia chlorotica</name>
    <name type="common">Eastern emerald elysia</name>
    <name type="synonym">Sea slug</name>
    <dbReference type="NCBI Taxonomy" id="188477"/>
    <lineage>
        <taxon>Eukaryota</taxon>
        <taxon>Metazoa</taxon>
        <taxon>Spiralia</taxon>
        <taxon>Lophotrochozoa</taxon>
        <taxon>Mollusca</taxon>
        <taxon>Gastropoda</taxon>
        <taxon>Heterobranchia</taxon>
        <taxon>Euthyneura</taxon>
        <taxon>Panpulmonata</taxon>
        <taxon>Sacoglossa</taxon>
        <taxon>Placobranchoidea</taxon>
        <taxon>Plakobranchidae</taxon>
        <taxon>Elysia</taxon>
    </lineage>
</organism>
<dbReference type="AlphaFoldDB" id="A0A3S1HU53"/>
<proteinExistence type="predicted"/>
<gene>
    <name evidence="1" type="ORF">EGW08_006039</name>
</gene>
<dbReference type="Gene3D" id="3.10.100.10">
    <property type="entry name" value="Mannose-Binding Protein A, subunit A"/>
    <property type="match status" value="1"/>
</dbReference>
<dbReference type="EMBL" id="RQTK01000147">
    <property type="protein sequence ID" value="RUS86193.1"/>
    <property type="molecule type" value="Genomic_DNA"/>
</dbReference>
<evidence type="ECO:0000313" key="2">
    <source>
        <dbReference type="Proteomes" id="UP000271974"/>
    </source>
</evidence>
<evidence type="ECO:0000313" key="1">
    <source>
        <dbReference type="EMBL" id="RUS86193.1"/>
    </source>
</evidence>
<reference evidence="1 2" key="1">
    <citation type="submission" date="2019-01" db="EMBL/GenBank/DDBJ databases">
        <title>A draft genome assembly of the solar-powered sea slug Elysia chlorotica.</title>
        <authorList>
            <person name="Cai H."/>
            <person name="Li Q."/>
            <person name="Fang X."/>
            <person name="Li J."/>
            <person name="Curtis N.E."/>
            <person name="Altenburger A."/>
            <person name="Shibata T."/>
            <person name="Feng M."/>
            <person name="Maeda T."/>
            <person name="Schwartz J.A."/>
            <person name="Shigenobu S."/>
            <person name="Lundholm N."/>
            <person name="Nishiyama T."/>
            <person name="Yang H."/>
            <person name="Hasebe M."/>
            <person name="Li S."/>
            <person name="Pierce S.K."/>
            <person name="Wang J."/>
        </authorList>
    </citation>
    <scope>NUCLEOTIDE SEQUENCE [LARGE SCALE GENOMIC DNA]</scope>
    <source>
        <strain evidence="1">EC2010</strain>
        <tissue evidence="1">Whole organism of an adult</tissue>
    </source>
</reference>
<accession>A0A3S1HU53</accession>
<sequence>MTFTKVNGPNFGSERLGSVWNGLSLSECGINCWTRYSSKCQTFLYNSATGLCTAGSDLRSGALGQSLAPPPDDGHLFAASPCNTSNGFRYVTSASASACILTSDFLLSQIEALQYCQDLDAILFEAPEFEKLELLPPGHMYTLGLTDAAVQDVFVWLEAGLAIDAQYRAKFFQDGDPNNYNQEDCIAYQAGEGGVDYQCGLAMFRFACERPVGK</sequence>
<dbReference type="OrthoDB" id="418245at2759"/>
<dbReference type="InterPro" id="IPR016186">
    <property type="entry name" value="C-type_lectin-like/link_sf"/>
</dbReference>
<dbReference type="CDD" id="cd00037">
    <property type="entry name" value="CLECT"/>
    <property type="match status" value="1"/>
</dbReference>
<dbReference type="SUPFAM" id="SSF57414">
    <property type="entry name" value="Hairpin loop containing domain-like"/>
    <property type="match status" value="1"/>
</dbReference>
<keyword evidence="2" id="KW-1185">Reference proteome</keyword>
<dbReference type="Proteomes" id="UP000271974">
    <property type="component" value="Unassembled WGS sequence"/>
</dbReference>